<evidence type="ECO:0000313" key="3">
    <source>
        <dbReference type="EMBL" id="MBB6051301.1"/>
    </source>
</evidence>
<keyword evidence="3" id="KW-0645">Protease</keyword>
<dbReference type="EMBL" id="JACHGW010000003">
    <property type="protein sequence ID" value="MBB6051301.1"/>
    <property type="molecule type" value="Genomic_DNA"/>
</dbReference>
<feature type="transmembrane region" description="Helical" evidence="1">
    <location>
        <begin position="12"/>
        <end position="42"/>
    </location>
</feature>
<keyword evidence="1" id="KW-1133">Transmembrane helix</keyword>
<evidence type="ECO:0000259" key="2">
    <source>
        <dbReference type="SMART" id="SM00460"/>
    </source>
</evidence>
<keyword evidence="1" id="KW-0472">Membrane</keyword>
<dbReference type="RefSeq" id="WP_184197989.1">
    <property type="nucleotide sequence ID" value="NZ_JACHGW010000003.1"/>
</dbReference>
<dbReference type="Gene3D" id="3.10.620.30">
    <property type="match status" value="1"/>
</dbReference>
<comment type="caution">
    <text evidence="3">The sequence shown here is derived from an EMBL/GenBank/DDBJ whole genome shotgun (WGS) entry which is preliminary data.</text>
</comment>
<dbReference type="PANTHER" id="PTHR42736">
    <property type="entry name" value="PROTEIN-GLUTAMINE GAMMA-GLUTAMYLTRANSFERASE"/>
    <property type="match status" value="1"/>
</dbReference>
<dbReference type="Pfam" id="PF01841">
    <property type="entry name" value="Transglut_core"/>
    <property type="match status" value="1"/>
</dbReference>
<dbReference type="InterPro" id="IPR038765">
    <property type="entry name" value="Papain-like_cys_pep_sf"/>
</dbReference>
<feature type="transmembrane region" description="Helical" evidence="1">
    <location>
        <begin position="170"/>
        <end position="187"/>
    </location>
</feature>
<dbReference type="SMART" id="SM00460">
    <property type="entry name" value="TGc"/>
    <property type="match status" value="1"/>
</dbReference>
<keyword evidence="3" id="KW-0378">Hydrolase</keyword>
<evidence type="ECO:0000256" key="1">
    <source>
        <dbReference type="SAM" id="Phobius"/>
    </source>
</evidence>
<dbReference type="AlphaFoldDB" id="A0A7W9W7J9"/>
<feature type="domain" description="Transglutaminase-like" evidence="2">
    <location>
        <begin position="451"/>
        <end position="521"/>
    </location>
</feature>
<keyword evidence="1" id="KW-0812">Transmembrane</keyword>
<feature type="transmembrane region" description="Helical" evidence="1">
    <location>
        <begin position="560"/>
        <end position="579"/>
    </location>
</feature>
<dbReference type="GO" id="GO:0008233">
    <property type="term" value="F:peptidase activity"/>
    <property type="evidence" value="ECO:0007669"/>
    <property type="project" value="UniProtKB-KW"/>
</dbReference>
<dbReference type="GO" id="GO:0006508">
    <property type="term" value="P:proteolysis"/>
    <property type="evidence" value="ECO:0007669"/>
    <property type="project" value="UniProtKB-KW"/>
</dbReference>
<dbReference type="SUPFAM" id="SSF54001">
    <property type="entry name" value="Cysteine proteinases"/>
    <property type="match status" value="1"/>
</dbReference>
<protein>
    <submittedName>
        <fullName evidence="3">Transglutaminase-like putative cysteine protease</fullName>
    </submittedName>
</protein>
<organism evidence="3 4">
    <name type="scientific">Armatimonas rosea</name>
    <dbReference type="NCBI Taxonomy" id="685828"/>
    <lineage>
        <taxon>Bacteria</taxon>
        <taxon>Bacillati</taxon>
        <taxon>Armatimonadota</taxon>
        <taxon>Armatimonadia</taxon>
        <taxon>Armatimonadales</taxon>
        <taxon>Armatimonadaceae</taxon>
        <taxon>Armatimonas</taxon>
    </lineage>
</organism>
<feature type="transmembrane region" description="Helical" evidence="1">
    <location>
        <begin position="54"/>
        <end position="73"/>
    </location>
</feature>
<proteinExistence type="predicted"/>
<dbReference type="Proteomes" id="UP000520814">
    <property type="component" value="Unassembled WGS sequence"/>
</dbReference>
<keyword evidence="4" id="KW-1185">Reference proteome</keyword>
<sequence>MTPSSITLPPFVLLFALVSLLSLFLISGGSLWILVALGLLILASYVLRLRLPTVWLPSLLFGGTLLGLAILSTPNEPTTTSTMIGPARGMYLFGQTMAIFMTIQFYRPTPHDPKRASLLALLGGFLTLATSCNALEERLLREIIPAAALTLGLALRTMRPRTRAQRALPLLVGLALCLALGSGWLGIKTVQTYRERLTEWGNRFMNEKPQNDLLGMSQQPVLGPMFNARGSNARILRLSGRLHSQHLRGAAFETYNENRWWPPLTGRSFHILEPHELALTPPPGEPSARVQVTRIQSGNPLLFSPLETYNLEPGEVEAVEWATDSSGPLKVTAAAPYTYHYQEGPEHFQGLMAFPKAGSGPERKRHLQLPDELRDALTPLARSVTQDCKTSAEKVAAITSYLLDNYTYSLTFNASFLPDLQLRREGDTGAEPVRRLMDAKRTDMVLRFLYAQPRQGAHCEFFASSAALLLRSIGVPTRYVTGYFAHEEEGPDTIIVRQRDAHAWCEAWVEGKGWVTVEATPPSGMPDQIKEGIEPWRKAWEWLEDQWQGLVLWLALREPLQLGMLLMVPFVGIALTLLWQRRRQRATVSPLTALLPPPELAALAKRFEAQVPSLGPTEPWSERLSALPDTAQPAAKAFIALYQQARFGGQTVPLDQLEAALKALETALSRRG</sequence>
<dbReference type="InterPro" id="IPR002931">
    <property type="entry name" value="Transglutaminase-like"/>
</dbReference>
<dbReference type="PANTHER" id="PTHR42736:SF1">
    <property type="entry name" value="PROTEIN-GLUTAMINE GAMMA-GLUTAMYLTRANSFERASE"/>
    <property type="match status" value="1"/>
</dbReference>
<feature type="transmembrane region" description="Helical" evidence="1">
    <location>
        <begin position="85"/>
        <end position="106"/>
    </location>
</feature>
<name>A0A7W9W7J9_ARMRO</name>
<gene>
    <name evidence="3" type="ORF">HNQ39_003111</name>
</gene>
<feature type="transmembrane region" description="Helical" evidence="1">
    <location>
        <begin position="118"/>
        <end position="136"/>
    </location>
</feature>
<evidence type="ECO:0000313" key="4">
    <source>
        <dbReference type="Proteomes" id="UP000520814"/>
    </source>
</evidence>
<dbReference type="InterPro" id="IPR052901">
    <property type="entry name" value="Bact_TGase-like"/>
</dbReference>
<accession>A0A7W9W7J9</accession>
<reference evidence="3 4" key="1">
    <citation type="submission" date="2020-08" db="EMBL/GenBank/DDBJ databases">
        <title>Genomic Encyclopedia of Type Strains, Phase IV (KMG-IV): sequencing the most valuable type-strain genomes for metagenomic binning, comparative biology and taxonomic classification.</title>
        <authorList>
            <person name="Goeker M."/>
        </authorList>
    </citation>
    <scope>NUCLEOTIDE SEQUENCE [LARGE SCALE GENOMIC DNA]</scope>
    <source>
        <strain evidence="3 4">DSM 23562</strain>
    </source>
</reference>